<feature type="transmembrane region" description="Helical" evidence="1">
    <location>
        <begin position="52"/>
        <end position="72"/>
    </location>
</feature>
<sequence length="215" mass="21233">MKRTGRTLKLRLVLLVIAASGLALLAWSQVWIDVSVVQGSSTVRLPISGSTAAGALSALALAGIALAGALTIAGPVIRVVLGVLEVLLGFSVSLGAGLAIGNPAAASAAAITKATGIAGNASIQDGVTAAALTPWAFTGFAAGVIMAAAGVGILVTSSRWPGATSRYQAVRFEAADGAPGSQLAASAGADEREDAVITWDGLTRGDDPTTTEGDR</sequence>
<feature type="transmembrane region" description="Helical" evidence="1">
    <location>
        <begin position="12"/>
        <end position="32"/>
    </location>
</feature>
<keyword evidence="1" id="KW-0812">Transmembrane</keyword>
<evidence type="ECO:0000256" key="1">
    <source>
        <dbReference type="SAM" id="Phobius"/>
    </source>
</evidence>
<dbReference type="AlphaFoldDB" id="A0AA41UGQ6"/>
<reference evidence="2" key="1">
    <citation type="submission" date="2022-03" db="EMBL/GenBank/DDBJ databases">
        <title>Cryobacterium sp. nov. strain ZS14-85, isolated from Antarctic soil.</title>
        <authorList>
            <person name="Li J."/>
            <person name="Niu G."/>
        </authorList>
    </citation>
    <scope>NUCLEOTIDE SEQUENCE</scope>
    <source>
        <strain evidence="2">ZS14-85</strain>
    </source>
</reference>
<dbReference type="EMBL" id="JALGAR010000001">
    <property type="protein sequence ID" value="MCI4657579.1"/>
    <property type="molecule type" value="Genomic_DNA"/>
</dbReference>
<name>A0AA41UGQ6_9MICO</name>
<proteinExistence type="predicted"/>
<keyword evidence="3" id="KW-1185">Reference proteome</keyword>
<comment type="caution">
    <text evidence="2">The sequence shown here is derived from an EMBL/GenBank/DDBJ whole genome shotgun (WGS) entry which is preliminary data.</text>
</comment>
<keyword evidence="1" id="KW-0472">Membrane</keyword>
<dbReference type="Proteomes" id="UP001165341">
    <property type="component" value="Unassembled WGS sequence"/>
</dbReference>
<dbReference type="RefSeq" id="WP_243011441.1">
    <property type="nucleotide sequence ID" value="NZ_JALGAR010000001.1"/>
</dbReference>
<gene>
    <name evidence="2" type="ORF">MQH31_07120</name>
</gene>
<organism evidence="2 3">
    <name type="scientific">Cryobacterium zhongshanensis</name>
    <dbReference type="NCBI Taxonomy" id="2928153"/>
    <lineage>
        <taxon>Bacteria</taxon>
        <taxon>Bacillati</taxon>
        <taxon>Actinomycetota</taxon>
        <taxon>Actinomycetes</taxon>
        <taxon>Micrococcales</taxon>
        <taxon>Microbacteriaceae</taxon>
        <taxon>Cryobacterium</taxon>
    </lineage>
</organism>
<feature type="transmembrane region" description="Helical" evidence="1">
    <location>
        <begin position="135"/>
        <end position="156"/>
    </location>
</feature>
<protein>
    <submittedName>
        <fullName evidence="2">Trp biosynthesis-associated membrane protein</fullName>
    </submittedName>
</protein>
<feature type="transmembrane region" description="Helical" evidence="1">
    <location>
        <begin position="79"/>
        <end position="100"/>
    </location>
</feature>
<dbReference type="Pfam" id="PF09534">
    <property type="entry name" value="Trp_oprn_chp"/>
    <property type="match status" value="1"/>
</dbReference>
<keyword evidence="1" id="KW-1133">Transmembrane helix</keyword>
<dbReference type="InterPro" id="IPR019051">
    <property type="entry name" value="Trp_biosyn_TM_oprn/chp"/>
</dbReference>
<accession>A0AA41UGQ6</accession>
<evidence type="ECO:0000313" key="2">
    <source>
        <dbReference type="EMBL" id="MCI4657579.1"/>
    </source>
</evidence>
<evidence type="ECO:0000313" key="3">
    <source>
        <dbReference type="Proteomes" id="UP001165341"/>
    </source>
</evidence>